<keyword evidence="1" id="KW-0805">Transcription regulation</keyword>
<gene>
    <name evidence="5" type="ORF">KUV50_17570</name>
</gene>
<keyword evidence="3" id="KW-0804">Transcription</keyword>
<dbReference type="SMART" id="SM00418">
    <property type="entry name" value="HTH_ARSR"/>
    <property type="match status" value="1"/>
</dbReference>
<feature type="domain" description="HTH arsR-type" evidence="4">
    <location>
        <begin position="8"/>
        <end position="103"/>
    </location>
</feature>
<dbReference type="GO" id="GO:0003700">
    <property type="term" value="F:DNA-binding transcription factor activity"/>
    <property type="evidence" value="ECO:0007669"/>
    <property type="project" value="InterPro"/>
</dbReference>
<dbReference type="EMBL" id="JAHVHU010000020">
    <property type="protein sequence ID" value="MBY5959966.1"/>
    <property type="molecule type" value="Genomic_DNA"/>
</dbReference>
<dbReference type="NCBIfam" id="NF033788">
    <property type="entry name" value="HTH_metalloreg"/>
    <property type="match status" value="1"/>
</dbReference>
<dbReference type="PANTHER" id="PTHR33154:SF15">
    <property type="entry name" value="REGULATORY PROTEIN ARSR"/>
    <property type="match status" value="1"/>
</dbReference>
<dbReference type="InterPro" id="IPR001845">
    <property type="entry name" value="HTH_ArsR_DNA-bd_dom"/>
</dbReference>
<organism evidence="5 6">
    <name type="scientific">Membranihabitans marinus</name>
    <dbReference type="NCBI Taxonomy" id="1227546"/>
    <lineage>
        <taxon>Bacteria</taxon>
        <taxon>Pseudomonadati</taxon>
        <taxon>Bacteroidota</taxon>
        <taxon>Saprospiria</taxon>
        <taxon>Saprospirales</taxon>
        <taxon>Saprospiraceae</taxon>
        <taxon>Membranihabitans</taxon>
    </lineage>
</organism>
<name>A0A953LCX6_9BACT</name>
<keyword evidence="6" id="KW-1185">Reference proteome</keyword>
<protein>
    <submittedName>
        <fullName evidence="5">Metalloregulator ArsR/SmtB family transcription factor</fullName>
    </submittedName>
</protein>
<dbReference type="AlphaFoldDB" id="A0A953LCX6"/>
<dbReference type="PRINTS" id="PR00778">
    <property type="entry name" value="HTHARSR"/>
</dbReference>
<keyword evidence="2" id="KW-0238">DNA-binding</keyword>
<evidence type="ECO:0000256" key="3">
    <source>
        <dbReference type="ARBA" id="ARBA00023163"/>
    </source>
</evidence>
<evidence type="ECO:0000259" key="4">
    <source>
        <dbReference type="PROSITE" id="PS50987"/>
    </source>
</evidence>
<dbReference type="GO" id="GO:0003677">
    <property type="term" value="F:DNA binding"/>
    <property type="evidence" value="ECO:0007669"/>
    <property type="project" value="UniProtKB-KW"/>
</dbReference>
<dbReference type="InterPro" id="IPR036388">
    <property type="entry name" value="WH-like_DNA-bd_sf"/>
</dbReference>
<dbReference type="SUPFAM" id="SSF46785">
    <property type="entry name" value="Winged helix' DNA-binding domain"/>
    <property type="match status" value="1"/>
</dbReference>
<evidence type="ECO:0000313" key="6">
    <source>
        <dbReference type="Proteomes" id="UP000753961"/>
    </source>
</evidence>
<dbReference type="RefSeq" id="WP_222581502.1">
    <property type="nucleotide sequence ID" value="NZ_JAHVHU010000020.1"/>
</dbReference>
<reference evidence="5" key="1">
    <citation type="submission" date="2021-06" db="EMBL/GenBank/DDBJ databases">
        <title>44 bacteria genomes isolated from Dapeng, Shenzhen.</title>
        <authorList>
            <person name="Zheng W."/>
            <person name="Yu S."/>
            <person name="Huang Y."/>
        </authorList>
    </citation>
    <scope>NUCLEOTIDE SEQUENCE</scope>
    <source>
        <strain evidence="5">DP5N28-2</strain>
    </source>
</reference>
<evidence type="ECO:0000313" key="5">
    <source>
        <dbReference type="EMBL" id="MBY5959966.1"/>
    </source>
</evidence>
<dbReference type="Proteomes" id="UP000753961">
    <property type="component" value="Unassembled WGS sequence"/>
</dbReference>
<sequence length="113" mass="12404">MGISKTELFSDQHNEIAALAKAIGHPARVAILELLSEIEGCVCGDLVDEIGLAQPTISQHLAVLKQAGLIRGAIKGANRCYCIDPIRWEQWQGLMMDFLAQCKTIEHPCKADY</sequence>
<evidence type="ECO:0000256" key="2">
    <source>
        <dbReference type="ARBA" id="ARBA00023125"/>
    </source>
</evidence>
<dbReference type="InterPro" id="IPR011991">
    <property type="entry name" value="ArsR-like_HTH"/>
</dbReference>
<dbReference type="PANTHER" id="PTHR33154">
    <property type="entry name" value="TRANSCRIPTIONAL REGULATOR, ARSR FAMILY"/>
    <property type="match status" value="1"/>
</dbReference>
<accession>A0A953LCX6</accession>
<proteinExistence type="predicted"/>
<dbReference type="Gene3D" id="1.10.10.10">
    <property type="entry name" value="Winged helix-like DNA-binding domain superfamily/Winged helix DNA-binding domain"/>
    <property type="match status" value="1"/>
</dbReference>
<dbReference type="CDD" id="cd00090">
    <property type="entry name" value="HTH_ARSR"/>
    <property type="match status" value="1"/>
</dbReference>
<dbReference type="Pfam" id="PF01022">
    <property type="entry name" value="HTH_5"/>
    <property type="match status" value="1"/>
</dbReference>
<dbReference type="InterPro" id="IPR051081">
    <property type="entry name" value="HTH_MetalResp_TranReg"/>
</dbReference>
<dbReference type="InterPro" id="IPR036390">
    <property type="entry name" value="WH_DNA-bd_sf"/>
</dbReference>
<dbReference type="PROSITE" id="PS50987">
    <property type="entry name" value="HTH_ARSR_2"/>
    <property type="match status" value="1"/>
</dbReference>
<comment type="caution">
    <text evidence="5">The sequence shown here is derived from an EMBL/GenBank/DDBJ whole genome shotgun (WGS) entry which is preliminary data.</text>
</comment>
<evidence type="ECO:0000256" key="1">
    <source>
        <dbReference type="ARBA" id="ARBA00023015"/>
    </source>
</evidence>